<dbReference type="InterPro" id="IPR000834">
    <property type="entry name" value="Peptidase_M14"/>
</dbReference>
<proteinExistence type="predicted"/>
<evidence type="ECO:0000259" key="2">
    <source>
        <dbReference type="SMART" id="SM00631"/>
    </source>
</evidence>
<gene>
    <name evidence="3" type="ORF">rosag_23220</name>
</gene>
<evidence type="ECO:0000313" key="3">
    <source>
        <dbReference type="EMBL" id="GLC25809.1"/>
    </source>
</evidence>
<organism evidence="3 4">
    <name type="scientific">Roseisolibacter agri</name>
    <dbReference type="NCBI Taxonomy" id="2014610"/>
    <lineage>
        <taxon>Bacteria</taxon>
        <taxon>Pseudomonadati</taxon>
        <taxon>Gemmatimonadota</taxon>
        <taxon>Gemmatimonadia</taxon>
        <taxon>Gemmatimonadales</taxon>
        <taxon>Gemmatimonadaceae</taxon>
        <taxon>Roseisolibacter</taxon>
    </lineage>
</organism>
<name>A0AA37Q3P8_9BACT</name>
<dbReference type="GO" id="GO:0008270">
    <property type="term" value="F:zinc ion binding"/>
    <property type="evidence" value="ECO:0007669"/>
    <property type="project" value="InterPro"/>
</dbReference>
<dbReference type="EMBL" id="BRXS01000003">
    <property type="protein sequence ID" value="GLC25809.1"/>
    <property type="molecule type" value="Genomic_DNA"/>
</dbReference>
<dbReference type="AlphaFoldDB" id="A0AA37Q3P8"/>
<dbReference type="InterPro" id="IPR006311">
    <property type="entry name" value="TAT_signal"/>
</dbReference>
<keyword evidence="1" id="KW-0732">Signal</keyword>
<dbReference type="Gene3D" id="3.40.630.10">
    <property type="entry name" value="Zn peptidases"/>
    <property type="match status" value="1"/>
</dbReference>
<evidence type="ECO:0000256" key="1">
    <source>
        <dbReference type="SAM" id="SignalP"/>
    </source>
</evidence>
<dbReference type="GO" id="GO:0006508">
    <property type="term" value="P:proteolysis"/>
    <property type="evidence" value="ECO:0007669"/>
    <property type="project" value="InterPro"/>
</dbReference>
<keyword evidence="4" id="KW-1185">Reference proteome</keyword>
<dbReference type="Gene3D" id="3.40.50.880">
    <property type="match status" value="1"/>
</dbReference>
<feature type="chain" id="PRO_5041386876" evidence="1">
    <location>
        <begin position="31"/>
        <end position="891"/>
    </location>
</feature>
<dbReference type="PROSITE" id="PS51318">
    <property type="entry name" value="TAT"/>
    <property type="match status" value="1"/>
</dbReference>
<dbReference type="GO" id="GO:0004181">
    <property type="term" value="F:metallocarboxypeptidase activity"/>
    <property type="evidence" value="ECO:0007669"/>
    <property type="project" value="InterPro"/>
</dbReference>
<feature type="signal peptide" evidence="1">
    <location>
        <begin position="1"/>
        <end position="30"/>
    </location>
</feature>
<dbReference type="Proteomes" id="UP001161325">
    <property type="component" value="Unassembled WGS sequence"/>
</dbReference>
<feature type="domain" description="Peptidase M14" evidence="2">
    <location>
        <begin position="66"/>
        <end position="337"/>
    </location>
</feature>
<dbReference type="SMART" id="SM00631">
    <property type="entry name" value="Zn_pept"/>
    <property type="match status" value="1"/>
</dbReference>
<dbReference type="InterPro" id="IPR029062">
    <property type="entry name" value="Class_I_gatase-like"/>
</dbReference>
<evidence type="ECO:0000313" key="4">
    <source>
        <dbReference type="Proteomes" id="UP001161325"/>
    </source>
</evidence>
<reference evidence="3" key="1">
    <citation type="submission" date="2022-08" db="EMBL/GenBank/DDBJ databases">
        <title>Draft genome sequencing of Roseisolibacter agri AW1220.</title>
        <authorList>
            <person name="Tobiishi Y."/>
            <person name="Tonouchi A."/>
        </authorList>
    </citation>
    <scope>NUCLEOTIDE SEQUENCE</scope>
    <source>
        <strain evidence="3">AW1220</strain>
    </source>
</reference>
<dbReference type="SUPFAM" id="SSF53187">
    <property type="entry name" value="Zn-dependent exopeptidases"/>
    <property type="match status" value="1"/>
</dbReference>
<comment type="caution">
    <text evidence="3">The sequence shown here is derived from an EMBL/GenBank/DDBJ whole genome shotgun (WGS) entry which is preliminary data.</text>
</comment>
<dbReference type="RefSeq" id="WP_284350268.1">
    <property type="nucleotide sequence ID" value="NZ_BRXS01000003.1"/>
</dbReference>
<dbReference type="SUPFAM" id="SSF52317">
    <property type="entry name" value="Class I glutamine amidotransferase-like"/>
    <property type="match status" value="1"/>
</dbReference>
<accession>A0AA37Q3P8</accession>
<protein>
    <submittedName>
        <fullName evidence="3">Peptidase M14</fullName>
    </submittedName>
</protein>
<sequence length="891" mass="95131">MTQGSLRARRPALTVLATTAALAASAPALANAQHALAPNDGVAYDPAVPTPQSVLGYPLGERFTPHHLLARYVERVALAAPGRVRLDTVGRTFEGREVLRVVVASETNRRRLDEIQADARRMQDPRLLSAADRAALEKRLPAIVWLGFTVHGNEASGAEAGMGVLYRLAAGRDAETRAILDSTVVLLDPLQNPDGHERHAQDVMRKRSAFGAPVDPAATIHSGSWPGPRGSHYYFDLNRDWYTQSHPETRARVATMLAWMPHVAADLHEMGTNSTYYFPPPADPVHKMMPPLAVNGWNAFAAGNAAAFDAKGWAYFRRERYDEFYPGFGESWPLLAGAVGMTYEQASSAGGAIRRTDGTILTLTDAASHHYAAAWATLKTAAATRAARVHDFAESRLSAITDAVRGGVGTGLTTIRSVVIPRDQQGRADSLAAQLMANGIEVRQTRAATTLADATPLWSGGPGAVSVPVGAYVVDLAQPQGRMARALLEPEAVLDSSFVKEEFESRRTGQLDRFYDVTAWALPYTWRVRAWATRGPVASEVVTVAPRFAGEGAPARGSYGYAFAPGSEASLRLLGALLADSVRVWFAPNAFSVGGARFPRGAFLVRSAANDSGVHAKVARRAQEAGAQVAPLSTGLVTTGTDLGSGSVVPVRTPRVAMLAGDGVGGQSFGWAWYAFDQRLRYPTTPIDGGAVSGGALSRFDVLVVPSTSAGALDRVLGDAGRERVQQWVRAGGVLITLDEATAWLATERTGLSRLRARRDSTRADGEPGAPLPPRIPGAAVRVLGDSLSPLLAGVEDREFPVLANGATVYTVPRDVRPGELVARHAPAARVRIAGFFWPESAARIGGAPWLWTERVGQGRVIGFAGDPNMRDQWRGLLPLFGNAVFLGSTF</sequence>
<dbReference type="Pfam" id="PF00246">
    <property type="entry name" value="Peptidase_M14"/>
    <property type="match status" value="1"/>
</dbReference>